<proteinExistence type="inferred from homology"/>
<keyword evidence="12" id="KW-1185">Reference proteome</keyword>
<evidence type="ECO:0000256" key="5">
    <source>
        <dbReference type="ARBA" id="ARBA00022842"/>
    </source>
</evidence>
<dbReference type="SUPFAM" id="SSF56672">
    <property type="entry name" value="DNA/RNA polymerases"/>
    <property type="match status" value="1"/>
</dbReference>
<dbReference type="AlphaFoldDB" id="A0A1I2HRI2"/>
<keyword evidence="2" id="KW-0808">Transferase</keyword>
<dbReference type="PANTHER" id="PTHR34047:SF7">
    <property type="entry name" value="RNA-DIRECTED DNA POLYMERASE"/>
    <property type="match status" value="1"/>
</dbReference>
<keyword evidence="3" id="KW-0548">Nucleotidyltransferase</keyword>
<keyword evidence="7" id="KW-0051">Antiviral defense</keyword>
<dbReference type="InterPro" id="IPR000123">
    <property type="entry name" value="Reverse_transcriptase_msDNA"/>
</dbReference>
<evidence type="ECO:0000256" key="3">
    <source>
        <dbReference type="ARBA" id="ARBA00022695"/>
    </source>
</evidence>
<keyword evidence="5" id="KW-0460">Magnesium</keyword>
<organism evidence="11 12">
    <name type="scientific">Nannocystis exedens</name>
    <dbReference type="NCBI Taxonomy" id="54"/>
    <lineage>
        <taxon>Bacteria</taxon>
        <taxon>Pseudomonadati</taxon>
        <taxon>Myxococcota</taxon>
        <taxon>Polyangia</taxon>
        <taxon>Nannocystales</taxon>
        <taxon>Nannocystaceae</taxon>
        <taxon>Nannocystis</taxon>
    </lineage>
</organism>
<dbReference type="RefSeq" id="WP_096328065.1">
    <property type="nucleotide sequence ID" value="NZ_FOMX01000047.1"/>
</dbReference>
<dbReference type="OrthoDB" id="7055795at2"/>
<evidence type="ECO:0000259" key="10">
    <source>
        <dbReference type="PROSITE" id="PS50878"/>
    </source>
</evidence>
<dbReference type="Proteomes" id="UP000199400">
    <property type="component" value="Unassembled WGS sequence"/>
</dbReference>
<dbReference type="GO" id="GO:0003964">
    <property type="term" value="F:RNA-directed DNA polymerase activity"/>
    <property type="evidence" value="ECO:0007669"/>
    <property type="project" value="UniProtKB-KW"/>
</dbReference>
<dbReference type="CDD" id="cd03487">
    <property type="entry name" value="RT_Bac_retron_II"/>
    <property type="match status" value="1"/>
</dbReference>
<dbReference type="InterPro" id="IPR051083">
    <property type="entry name" value="GrpII_Intron_Splice-Mob/Def"/>
</dbReference>
<sequence>MATTNRIDYSRMLETWRAVESAGGRDKYIEAQLKEKGYLVERKPTDSMSKAELERYKKSLKEEAAEKRRLAKEAWLAYKAAHLVHLGEGVFWNDQLDHDKWDLPGAEERQAENELPKLDKPKELAEALGVSIAELRRLAYHRDAATKLNYYRFEIPKRDGTKRAIWAPHRKLKAAQRWILREVVERLPVHGAAHGFLHGRSTATNAAVHRDSQILLKVDLKDFFPTVTLPRVKGVFRKAGYREQIATLLALLCTEAPRHVAEVEGKTYYLSLGPRCLPQGAPTSPAITNTLCLRLDRRLQGLAKKLGWRYTRYADDLTFSLPSDHKGKPGVGGLLGGISIIAAAEGFTVHPDKTRVHRSGGRQQVTGLVVNGKQGPRVTREFKREVRAAVHNLAHGKPLKEGETLSSLAGRIAYIYMTDKKLGKQLLAALGRV</sequence>
<keyword evidence="6 11" id="KW-0695">RNA-directed DNA polymerase</keyword>
<dbReference type="Pfam" id="PF00078">
    <property type="entry name" value="RVT_1"/>
    <property type="match status" value="1"/>
</dbReference>
<evidence type="ECO:0000256" key="6">
    <source>
        <dbReference type="ARBA" id="ARBA00022918"/>
    </source>
</evidence>
<evidence type="ECO:0000256" key="7">
    <source>
        <dbReference type="ARBA" id="ARBA00023118"/>
    </source>
</evidence>
<dbReference type="InterPro" id="IPR043502">
    <property type="entry name" value="DNA/RNA_pol_sf"/>
</dbReference>
<reference evidence="12" key="1">
    <citation type="submission" date="2016-10" db="EMBL/GenBank/DDBJ databases">
        <authorList>
            <person name="Varghese N."/>
            <person name="Submissions S."/>
        </authorList>
    </citation>
    <scope>NUCLEOTIDE SEQUENCE [LARGE SCALE GENOMIC DNA]</scope>
    <source>
        <strain evidence="12">ATCC 25963</strain>
    </source>
</reference>
<keyword evidence="4" id="KW-0479">Metal-binding</keyword>
<dbReference type="InterPro" id="IPR000477">
    <property type="entry name" value="RT_dom"/>
</dbReference>
<accession>A0A1I2HRI2</accession>
<protein>
    <recommendedName>
        <fullName evidence="1">RNA-directed DNA polymerase</fullName>
        <ecNumber evidence="1">2.7.7.49</ecNumber>
    </recommendedName>
</protein>
<dbReference type="STRING" id="54.SAMN02745121_08178"/>
<dbReference type="GO" id="GO:0003723">
    <property type="term" value="F:RNA binding"/>
    <property type="evidence" value="ECO:0007669"/>
    <property type="project" value="InterPro"/>
</dbReference>
<dbReference type="GO" id="GO:0051607">
    <property type="term" value="P:defense response to virus"/>
    <property type="evidence" value="ECO:0007669"/>
    <property type="project" value="UniProtKB-KW"/>
</dbReference>
<dbReference type="EMBL" id="FOMX01000047">
    <property type="protein sequence ID" value="SFF32754.1"/>
    <property type="molecule type" value="Genomic_DNA"/>
</dbReference>
<evidence type="ECO:0000256" key="4">
    <source>
        <dbReference type="ARBA" id="ARBA00022723"/>
    </source>
</evidence>
<dbReference type="PANTHER" id="PTHR34047">
    <property type="entry name" value="NUCLEAR INTRON MATURASE 1, MITOCHONDRIAL-RELATED"/>
    <property type="match status" value="1"/>
</dbReference>
<evidence type="ECO:0000313" key="12">
    <source>
        <dbReference type="Proteomes" id="UP000199400"/>
    </source>
</evidence>
<feature type="domain" description="Reverse transcriptase" evidence="10">
    <location>
        <begin position="136"/>
        <end position="370"/>
    </location>
</feature>
<dbReference type="PRINTS" id="PR00866">
    <property type="entry name" value="RNADNAPOLMS"/>
</dbReference>
<evidence type="ECO:0000256" key="9">
    <source>
        <dbReference type="ARBA" id="ARBA00048173"/>
    </source>
</evidence>
<evidence type="ECO:0000256" key="2">
    <source>
        <dbReference type="ARBA" id="ARBA00022679"/>
    </source>
</evidence>
<dbReference type="PROSITE" id="PS50878">
    <property type="entry name" value="RT_POL"/>
    <property type="match status" value="1"/>
</dbReference>
<evidence type="ECO:0000256" key="1">
    <source>
        <dbReference type="ARBA" id="ARBA00012493"/>
    </source>
</evidence>
<name>A0A1I2HRI2_9BACT</name>
<evidence type="ECO:0000256" key="8">
    <source>
        <dbReference type="ARBA" id="ARBA00034120"/>
    </source>
</evidence>
<comment type="catalytic activity">
    <reaction evidence="9">
        <text>DNA(n) + a 2'-deoxyribonucleoside 5'-triphosphate = DNA(n+1) + diphosphate</text>
        <dbReference type="Rhea" id="RHEA:22508"/>
        <dbReference type="Rhea" id="RHEA-COMP:17339"/>
        <dbReference type="Rhea" id="RHEA-COMP:17340"/>
        <dbReference type="ChEBI" id="CHEBI:33019"/>
        <dbReference type="ChEBI" id="CHEBI:61560"/>
        <dbReference type="ChEBI" id="CHEBI:173112"/>
        <dbReference type="EC" id="2.7.7.49"/>
    </reaction>
</comment>
<dbReference type="EC" id="2.7.7.49" evidence="1"/>
<dbReference type="GO" id="GO:0046872">
    <property type="term" value="F:metal ion binding"/>
    <property type="evidence" value="ECO:0007669"/>
    <property type="project" value="UniProtKB-KW"/>
</dbReference>
<comment type="similarity">
    <text evidence="8">Belongs to the bacterial reverse transcriptase family.</text>
</comment>
<evidence type="ECO:0000313" key="11">
    <source>
        <dbReference type="EMBL" id="SFF32754.1"/>
    </source>
</evidence>
<gene>
    <name evidence="11" type="ORF">SAMN02745121_08178</name>
</gene>